<comment type="caution">
    <text evidence="1">The sequence shown here is derived from an EMBL/GenBank/DDBJ whole genome shotgun (WGS) entry which is preliminary data.</text>
</comment>
<gene>
    <name evidence="1" type="ORF">O181_044726</name>
</gene>
<proteinExistence type="predicted"/>
<evidence type="ECO:0000313" key="2">
    <source>
        <dbReference type="Proteomes" id="UP000765509"/>
    </source>
</evidence>
<keyword evidence="2" id="KW-1185">Reference proteome</keyword>
<reference evidence="1" key="1">
    <citation type="submission" date="2021-03" db="EMBL/GenBank/DDBJ databases">
        <title>Draft genome sequence of rust myrtle Austropuccinia psidii MF-1, a brazilian biotype.</title>
        <authorList>
            <person name="Quecine M.C."/>
            <person name="Pachon D.M.R."/>
            <person name="Bonatelli M.L."/>
            <person name="Correr F.H."/>
            <person name="Franceschini L.M."/>
            <person name="Leite T.F."/>
            <person name="Margarido G.R.A."/>
            <person name="Almeida C.A."/>
            <person name="Ferrarezi J.A."/>
            <person name="Labate C.A."/>
        </authorList>
    </citation>
    <scope>NUCLEOTIDE SEQUENCE</scope>
    <source>
        <strain evidence="1">MF-1</strain>
    </source>
</reference>
<organism evidence="1 2">
    <name type="scientific">Austropuccinia psidii MF-1</name>
    <dbReference type="NCBI Taxonomy" id="1389203"/>
    <lineage>
        <taxon>Eukaryota</taxon>
        <taxon>Fungi</taxon>
        <taxon>Dikarya</taxon>
        <taxon>Basidiomycota</taxon>
        <taxon>Pucciniomycotina</taxon>
        <taxon>Pucciniomycetes</taxon>
        <taxon>Pucciniales</taxon>
        <taxon>Sphaerophragmiaceae</taxon>
        <taxon>Austropuccinia</taxon>
    </lineage>
</organism>
<dbReference type="AlphaFoldDB" id="A0A9Q3DQZ0"/>
<dbReference type="EMBL" id="AVOT02018257">
    <property type="protein sequence ID" value="MBW0505011.1"/>
    <property type="molecule type" value="Genomic_DNA"/>
</dbReference>
<sequence length="305" mass="33639">MSTETHPQHDHPNDSNGQNIILPKFVQRVVSIPLVADTIGALHSTIHSNAYSAAMYEKAEDAILFLFEQTKPLQIKLAGPIEQVDVVANKGLDFVQAKAPLVFEIKTEDLISRARQPADQAYAYGKTCKDAASARLAPIVEQFYAQFIGTHHTLSNLQESLQGGLQNIRTDPKAVPDQIKHLCEQLIGELEGLSGFVLEKRKDLPQHAQNVIEPLFEKLHQGYGDIKGEMAKTELNLTQRATNVLQYSRDHALPLVHELLLDCNVCAQIVLPFGSLDFCVTPEAEGLVDLCAGACLEKPKLHLVI</sequence>
<dbReference type="OrthoDB" id="376826at2759"/>
<protein>
    <submittedName>
        <fullName evidence="1">Uncharacterized protein</fullName>
    </submittedName>
</protein>
<dbReference type="Proteomes" id="UP000765509">
    <property type="component" value="Unassembled WGS sequence"/>
</dbReference>
<evidence type="ECO:0000313" key="1">
    <source>
        <dbReference type="EMBL" id="MBW0505011.1"/>
    </source>
</evidence>
<name>A0A9Q3DQZ0_9BASI</name>
<accession>A0A9Q3DQZ0</accession>